<protein>
    <submittedName>
        <fullName evidence="2">Uncharacterized protein</fullName>
    </submittedName>
</protein>
<comment type="caution">
    <text evidence="2">The sequence shown here is derived from an EMBL/GenBank/DDBJ whole genome shotgun (WGS) entry which is preliminary data.</text>
</comment>
<feature type="compositionally biased region" description="Polar residues" evidence="1">
    <location>
        <begin position="148"/>
        <end position="170"/>
    </location>
</feature>
<dbReference type="Proteomes" id="UP000276133">
    <property type="component" value="Unassembled WGS sequence"/>
</dbReference>
<accession>A0A3M7SD89</accession>
<proteinExistence type="predicted"/>
<sequence>MQNYTCLDTVLYFENFTLGQTCFTGTRKQIEKCKKRFINRLNKLFEMKDNQMGEKKLYSLEFDSKSPDQIFVLVQSIIFDSNLIFFVFLKKSYNSSRSGSPSSIAESTTSSSQLSKQATSKLPQFQMNSNSTNSMGKDNRKIGIAKPSKTSIPQGQLTSSKLTNPKIQQSSSVYSNNLATKQNSDKSKIMKKIKKKKVSKLKNGMTCIIFLNHGLETYSDLLFNLIKISSLIDKDR</sequence>
<evidence type="ECO:0000313" key="2">
    <source>
        <dbReference type="EMBL" id="RNA33645.1"/>
    </source>
</evidence>
<evidence type="ECO:0000313" key="3">
    <source>
        <dbReference type="Proteomes" id="UP000276133"/>
    </source>
</evidence>
<reference evidence="2 3" key="1">
    <citation type="journal article" date="2018" name="Sci. Rep.">
        <title>Genomic signatures of local adaptation to the degree of environmental predictability in rotifers.</title>
        <authorList>
            <person name="Franch-Gras L."/>
            <person name="Hahn C."/>
            <person name="Garcia-Roger E.M."/>
            <person name="Carmona M.J."/>
            <person name="Serra M."/>
            <person name="Gomez A."/>
        </authorList>
    </citation>
    <scope>NUCLEOTIDE SEQUENCE [LARGE SCALE GENOMIC DNA]</scope>
    <source>
        <strain evidence="2">HYR1</strain>
    </source>
</reference>
<organism evidence="2 3">
    <name type="scientific">Brachionus plicatilis</name>
    <name type="common">Marine rotifer</name>
    <name type="synonym">Brachionus muelleri</name>
    <dbReference type="NCBI Taxonomy" id="10195"/>
    <lineage>
        <taxon>Eukaryota</taxon>
        <taxon>Metazoa</taxon>
        <taxon>Spiralia</taxon>
        <taxon>Gnathifera</taxon>
        <taxon>Rotifera</taxon>
        <taxon>Eurotatoria</taxon>
        <taxon>Monogononta</taxon>
        <taxon>Pseudotrocha</taxon>
        <taxon>Ploima</taxon>
        <taxon>Brachionidae</taxon>
        <taxon>Brachionus</taxon>
    </lineage>
</organism>
<gene>
    <name evidence="2" type="ORF">BpHYR1_019105</name>
</gene>
<feature type="region of interest" description="Disordered" evidence="1">
    <location>
        <begin position="96"/>
        <end position="170"/>
    </location>
</feature>
<name>A0A3M7SD89_BRAPC</name>
<feature type="compositionally biased region" description="Polar residues" evidence="1">
    <location>
        <begin position="123"/>
        <end position="136"/>
    </location>
</feature>
<feature type="compositionally biased region" description="Low complexity" evidence="1">
    <location>
        <begin position="96"/>
        <end position="122"/>
    </location>
</feature>
<dbReference type="AlphaFoldDB" id="A0A3M7SD89"/>
<keyword evidence="3" id="KW-1185">Reference proteome</keyword>
<evidence type="ECO:0000256" key="1">
    <source>
        <dbReference type="SAM" id="MobiDB-lite"/>
    </source>
</evidence>
<dbReference type="EMBL" id="REGN01001607">
    <property type="protein sequence ID" value="RNA33645.1"/>
    <property type="molecule type" value="Genomic_DNA"/>
</dbReference>